<gene>
    <name evidence="1" type="ORF">QBC36DRAFT_361101</name>
</gene>
<evidence type="ECO:0000313" key="1">
    <source>
        <dbReference type="EMBL" id="KAK4172954.1"/>
    </source>
</evidence>
<dbReference type="AlphaFoldDB" id="A0AAN6W012"/>
<proteinExistence type="predicted"/>
<name>A0AAN6W012_9PEZI</name>
<comment type="caution">
    <text evidence="1">The sequence shown here is derived from an EMBL/GenBank/DDBJ whole genome shotgun (WGS) entry which is preliminary data.</text>
</comment>
<reference evidence="1" key="1">
    <citation type="journal article" date="2023" name="Mol. Phylogenet. Evol.">
        <title>Genome-scale phylogeny and comparative genomics of the fungal order Sordariales.</title>
        <authorList>
            <person name="Hensen N."/>
            <person name="Bonometti L."/>
            <person name="Westerberg I."/>
            <person name="Brannstrom I.O."/>
            <person name="Guillou S."/>
            <person name="Cros-Aarteil S."/>
            <person name="Calhoun S."/>
            <person name="Haridas S."/>
            <person name="Kuo A."/>
            <person name="Mondo S."/>
            <person name="Pangilinan J."/>
            <person name="Riley R."/>
            <person name="LaButti K."/>
            <person name="Andreopoulos B."/>
            <person name="Lipzen A."/>
            <person name="Chen C."/>
            <person name="Yan M."/>
            <person name="Daum C."/>
            <person name="Ng V."/>
            <person name="Clum A."/>
            <person name="Steindorff A."/>
            <person name="Ohm R.A."/>
            <person name="Martin F."/>
            <person name="Silar P."/>
            <person name="Natvig D.O."/>
            <person name="Lalanne C."/>
            <person name="Gautier V."/>
            <person name="Ament-Velasquez S.L."/>
            <person name="Kruys A."/>
            <person name="Hutchinson M.I."/>
            <person name="Powell A.J."/>
            <person name="Barry K."/>
            <person name="Miller A.N."/>
            <person name="Grigoriev I.V."/>
            <person name="Debuchy R."/>
            <person name="Gladieux P."/>
            <person name="Hiltunen Thoren M."/>
            <person name="Johannesson H."/>
        </authorList>
    </citation>
    <scope>NUCLEOTIDE SEQUENCE</scope>
    <source>
        <strain evidence="1">CBS 892.96</strain>
    </source>
</reference>
<reference evidence="1" key="2">
    <citation type="submission" date="2023-05" db="EMBL/GenBank/DDBJ databases">
        <authorList>
            <consortium name="Lawrence Berkeley National Laboratory"/>
            <person name="Steindorff A."/>
            <person name="Hensen N."/>
            <person name="Bonometti L."/>
            <person name="Westerberg I."/>
            <person name="Brannstrom I.O."/>
            <person name="Guillou S."/>
            <person name="Cros-Aarteil S."/>
            <person name="Calhoun S."/>
            <person name="Haridas S."/>
            <person name="Kuo A."/>
            <person name="Mondo S."/>
            <person name="Pangilinan J."/>
            <person name="Riley R."/>
            <person name="Labutti K."/>
            <person name="Andreopoulos B."/>
            <person name="Lipzen A."/>
            <person name="Chen C."/>
            <person name="Yanf M."/>
            <person name="Daum C."/>
            <person name="Ng V."/>
            <person name="Clum A."/>
            <person name="Ohm R."/>
            <person name="Martin F."/>
            <person name="Silar P."/>
            <person name="Natvig D."/>
            <person name="Lalanne C."/>
            <person name="Gautier V."/>
            <person name="Ament-Velasquez S.L."/>
            <person name="Kruys A."/>
            <person name="Hutchinson M.I."/>
            <person name="Powell A.J."/>
            <person name="Barry K."/>
            <person name="Miller A.N."/>
            <person name="Grigoriev I.V."/>
            <person name="Debuchy R."/>
            <person name="Gladieux P."/>
            <person name="Thoren M.H."/>
            <person name="Johannesson H."/>
        </authorList>
    </citation>
    <scope>NUCLEOTIDE SEQUENCE</scope>
    <source>
        <strain evidence="1">CBS 892.96</strain>
    </source>
</reference>
<organism evidence="1 2">
    <name type="scientific">Triangularia setosa</name>
    <dbReference type="NCBI Taxonomy" id="2587417"/>
    <lineage>
        <taxon>Eukaryota</taxon>
        <taxon>Fungi</taxon>
        <taxon>Dikarya</taxon>
        <taxon>Ascomycota</taxon>
        <taxon>Pezizomycotina</taxon>
        <taxon>Sordariomycetes</taxon>
        <taxon>Sordariomycetidae</taxon>
        <taxon>Sordariales</taxon>
        <taxon>Podosporaceae</taxon>
        <taxon>Triangularia</taxon>
    </lineage>
</organism>
<evidence type="ECO:0000313" key="2">
    <source>
        <dbReference type="Proteomes" id="UP001302321"/>
    </source>
</evidence>
<accession>A0AAN6W012</accession>
<dbReference type="Proteomes" id="UP001302321">
    <property type="component" value="Unassembled WGS sequence"/>
</dbReference>
<protein>
    <submittedName>
        <fullName evidence="1">Uncharacterized protein</fullName>
    </submittedName>
</protein>
<dbReference type="EMBL" id="MU866380">
    <property type="protein sequence ID" value="KAK4172954.1"/>
    <property type="molecule type" value="Genomic_DNA"/>
</dbReference>
<keyword evidence="2" id="KW-1185">Reference proteome</keyword>
<sequence length="85" mass="8988">MGSSTRTGRIPSVLILVLLTASLTLLLVTPLYSFAGTNNPNSLSAPQFVTIDASNSSTVINGGDKQIIGLPDLYDGDHPKQIYKV</sequence>